<dbReference type="AlphaFoldDB" id="A0A7S1G1R1"/>
<gene>
    <name evidence="2" type="ORF">CHYS00102_LOCUS30795</name>
</gene>
<feature type="coiled-coil region" evidence="1">
    <location>
        <begin position="103"/>
        <end position="227"/>
    </location>
</feature>
<feature type="coiled-coil region" evidence="1">
    <location>
        <begin position="27"/>
        <end position="54"/>
    </location>
</feature>
<keyword evidence="1" id="KW-0175">Coiled coil</keyword>
<accession>A0A7S1G1R1</accession>
<protein>
    <submittedName>
        <fullName evidence="2">Uncharacterized protein</fullName>
    </submittedName>
</protein>
<proteinExistence type="predicted"/>
<organism evidence="2">
    <name type="scientific">Corethron hystrix</name>
    <dbReference type="NCBI Taxonomy" id="216773"/>
    <lineage>
        <taxon>Eukaryota</taxon>
        <taxon>Sar</taxon>
        <taxon>Stramenopiles</taxon>
        <taxon>Ochrophyta</taxon>
        <taxon>Bacillariophyta</taxon>
        <taxon>Coscinodiscophyceae</taxon>
        <taxon>Corethrophycidae</taxon>
        <taxon>Corethrales</taxon>
        <taxon>Corethraceae</taxon>
        <taxon>Corethron</taxon>
    </lineage>
</organism>
<sequence>MNVKGNILEDLTSYMATISSDKLSLLQNQHEQKVHKLKETLKKLNDLNSEIINAGVSDFGKTSNESPILQVEKVGTILSGVITNCVDVVGENMFHSKINGVDVDEITQRLEDTIEVISAMKKEKQKQREAMVRTKNEYLGSTLRVTNELLAAIAKNKQEVEDLQKLVSKYRLESKEAKQELRAMEYGSNVEELIAREKEYENIKEENKLLRKNLSELIEEFNVAENILSGEDDDSRKECRGDSDEVMRPRTSLLTRIKQLKHECAFVAEKNQALKHDLSELKKVVVIAKRVSTNVYDSKQMNSFVFQGLTDHQKELVGTIMNLKREHFQLSKTFEHILAKKKLGTGSSHQKSSVPSNE</sequence>
<evidence type="ECO:0000313" key="2">
    <source>
        <dbReference type="EMBL" id="CAD8903575.1"/>
    </source>
</evidence>
<dbReference type="EMBL" id="HBFR01042109">
    <property type="protein sequence ID" value="CAD8903575.1"/>
    <property type="molecule type" value="Transcribed_RNA"/>
</dbReference>
<reference evidence="2" key="1">
    <citation type="submission" date="2021-01" db="EMBL/GenBank/DDBJ databases">
        <authorList>
            <person name="Corre E."/>
            <person name="Pelletier E."/>
            <person name="Niang G."/>
            <person name="Scheremetjew M."/>
            <person name="Finn R."/>
            <person name="Kale V."/>
            <person name="Holt S."/>
            <person name="Cochrane G."/>
            <person name="Meng A."/>
            <person name="Brown T."/>
            <person name="Cohen L."/>
        </authorList>
    </citation>
    <scope>NUCLEOTIDE SEQUENCE</scope>
    <source>
        <strain evidence="2">308</strain>
    </source>
</reference>
<name>A0A7S1G1R1_9STRA</name>
<evidence type="ECO:0000256" key="1">
    <source>
        <dbReference type="SAM" id="Coils"/>
    </source>
</evidence>